<comment type="caution">
    <text evidence="2">The sequence shown here is derived from an EMBL/GenBank/DDBJ whole genome shotgun (WGS) entry which is preliminary data.</text>
</comment>
<feature type="binding site" evidence="1">
    <location>
        <begin position="123"/>
        <end position="124"/>
    </location>
    <ligand>
        <name>S-adenosyl-L-methionine</name>
        <dbReference type="ChEBI" id="CHEBI:59789"/>
    </ligand>
</feature>
<dbReference type="SUPFAM" id="SSF53335">
    <property type="entry name" value="S-adenosyl-L-methionine-dependent methyltransferases"/>
    <property type="match status" value="1"/>
</dbReference>
<evidence type="ECO:0000313" key="2">
    <source>
        <dbReference type="EMBL" id="KGP63555.1"/>
    </source>
</evidence>
<comment type="catalytic activity">
    <reaction evidence="1">
        <text>guanosine(1516) in 16S rRNA + S-adenosyl-L-methionine = N(2)-methylguanosine(1516) in 16S rRNA + S-adenosyl-L-homocysteine + H(+)</text>
        <dbReference type="Rhea" id="RHEA:43220"/>
        <dbReference type="Rhea" id="RHEA-COMP:10412"/>
        <dbReference type="Rhea" id="RHEA-COMP:10413"/>
        <dbReference type="ChEBI" id="CHEBI:15378"/>
        <dbReference type="ChEBI" id="CHEBI:57856"/>
        <dbReference type="ChEBI" id="CHEBI:59789"/>
        <dbReference type="ChEBI" id="CHEBI:74269"/>
        <dbReference type="ChEBI" id="CHEBI:74481"/>
        <dbReference type="EC" id="2.1.1.242"/>
    </reaction>
</comment>
<dbReference type="PANTHER" id="PTHR36112:SF1">
    <property type="entry name" value="RIBOSOMAL RNA SMALL SUBUNIT METHYLTRANSFERASE J"/>
    <property type="match status" value="1"/>
</dbReference>
<feature type="binding site" evidence="1">
    <location>
        <begin position="107"/>
        <end position="108"/>
    </location>
    <ligand>
        <name>S-adenosyl-L-methionine</name>
        <dbReference type="ChEBI" id="CHEBI:59789"/>
    </ligand>
</feature>
<dbReference type="Pfam" id="PF04445">
    <property type="entry name" value="SAM_MT"/>
    <property type="match status" value="1"/>
</dbReference>
<dbReference type="Gene3D" id="3.40.50.150">
    <property type="entry name" value="Vaccinia Virus protein VP39"/>
    <property type="match status" value="1"/>
</dbReference>
<evidence type="ECO:0000313" key="3">
    <source>
        <dbReference type="Proteomes" id="UP000054422"/>
    </source>
</evidence>
<comment type="caution">
    <text evidence="1">Lacks conserved residue(s) required for the propagation of feature annotation.</text>
</comment>
<dbReference type="EC" id="2.1.1.242" evidence="1"/>
<dbReference type="OrthoDB" id="3191794at2"/>
<comment type="similarity">
    <text evidence="1">Belongs to the methyltransferase superfamily. RsmJ family.</text>
</comment>
<gene>
    <name evidence="1" type="primary">rsmJ</name>
    <name evidence="2" type="ORF">EP47_05370</name>
</gene>
<sequence>MTRIYTDRYCKKSIIKAIGYEKDELKEYAQLLADKLNLQLERDAKTCLFVSVEKLALKIPSFSLLSTDFSAHTWSKRRGEGKKQGLLRACKPAKGIKILDATAGWGRDAALLASFGAEVIMLERHPVMAALLADALSRRNELDKQKMHLSLIEMDAFSYLYNLSNQEYPDVIYIDPMHPERSKSALVKKEMQALQQMIGTDNDALELIKMALSRVNLRVVVKWPQKIKPLLAPHASVEGKTVRFDIYRPHAF</sequence>
<dbReference type="STRING" id="1498499.EP47_05370"/>
<keyword evidence="1 2" id="KW-0808">Transferase</keyword>
<dbReference type="GO" id="GO:0008990">
    <property type="term" value="F:rRNA (guanine-N2-)-methyltransferase activity"/>
    <property type="evidence" value="ECO:0007669"/>
    <property type="project" value="UniProtKB-UniRule"/>
</dbReference>
<dbReference type="Proteomes" id="UP000054422">
    <property type="component" value="Unassembled WGS sequence"/>
</dbReference>
<proteinExistence type="inferred from homology"/>
<dbReference type="GO" id="GO:0005737">
    <property type="term" value="C:cytoplasm"/>
    <property type="evidence" value="ECO:0007669"/>
    <property type="project" value="UniProtKB-SubCell"/>
</dbReference>
<dbReference type="AlphaFoldDB" id="A0A0A2SR09"/>
<keyword evidence="3" id="KW-1185">Reference proteome</keyword>
<dbReference type="CDD" id="cd02440">
    <property type="entry name" value="AdoMet_MTases"/>
    <property type="match status" value="1"/>
</dbReference>
<accession>A0A0A2SR09</accession>
<dbReference type="EMBL" id="JNCF01000014">
    <property type="protein sequence ID" value="KGP63555.1"/>
    <property type="molecule type" value="Genomic_DNA"/>
</dbReference>
<name>A0A0A2SR09_9GAMM</name>
<organism evidence="2 3">
    <name type="scientific">Legionella norrlandica</name>
    <dbReference type="NCBI Taxonomy" id="1498499"/>
    <lineage>
        <taxon>Bacteria</taxon>
        <taxon>Pseudomonadati</taxon>
        <taxon>Pseudomonadota</taxon>
        <taxon>Gammaproteobacteria</taxon>
        <taxon>Legionellales</taxon>
        <taxon>Legionellaceae</taxon>
        <taxon>Legionella</taxon>
    </lineage>
</organism>
<dbReference type="InterPro" id="IPR029063">
    <property type="entry name" value="SAM-dependent_MTases_sf"/>
</dbReference>
<keyword evidence="1 2" id="KW-0489">Methyltransferase</keyword>
<dbReference type="HAMAP" id="MF_01523">
    <property type="entry name" value="16SrRNA_methyltr_J"/>
    <property type="match status" value="1"/>
</dbReference>
<dbReference type="PANTHER" id="PTHR36112">
    <property type="entry name" value="RIBOSOMAL RNA SMALL SUBUNIT METHYLTRANSFERASE J"/>
    <property type="match status" value="1"/>
</dbReference>
<reference evidence="2 3" key="1">
    <citation type="submission" date="2014-05" db="EMBL/GenBank/DDBJ databases">
        <authorList>
            <person name="Rizzardi K."/>
            <person name="Winiecka-Krusnell J."/>
            <person name="Ramliden M."/>
            <person name="Alm E."/>
            <person name="Andersson S."/>
            <person name="Byfors S."/>
        </authorList>
    </citation>
    <scope>NUCLEOTIDE SEQUENCE [LARGE SCALE GENOMIC DNA]</scope>
    <source>
        <strain evidence="2 3">LEGN</strain>
    </source>
</reference>
<protein>
    <recommendedName>
        <fullName evidence="1">Ribosomal RNA small subunit methyltransferase J</fullName>
        <ecNumber evidence="1">2.1.1.242</ecNumber>
    </recommendedName>
    <alternativeName>
        <fullName evidence="1">16S rRNA m2G1516 methyltransferase</fullName>
    </alternativeName>
    <alternativeName>
        <fullName evidence="1">rRNA (guanine-N(2)-)-methyltransferase</fullName>
    </alternativeName>
</protein>
<dbReference type="InterPro" id="IPR007536">
    <property type="entry name" value="16SrRNA_methylTrfase_J"/>
</dbReference>
<keyword evidence="1" id="KW-0698">rRNA processing</keyword>
<keyword evidence="1" id="KW-0963">Cytoplasm</keyword>
<comment type="function">
    <text evidence="1">Specifically methylates the guanosine in position 1516 of 16S rRNA.</text>
</comment>
<keyword evidence="1" id="KW-0949">S-adenosyl-L-methionine</keyword>
<evidence type="ECO:0000256" key="1">
    <source>
        <dbReference type="HAMAP-Rule" id="MF_01523"/>
    </source>
</evidence>
<comment type="subcellular location">
    <subcellularLocation>
        <location evidence="1">Cytoplasm</location>
    </subcellularLocation>
</comment>
<feature type="binding site" evidence="1">
    <location>
        <position position="175"/>
    </location>
    <ligand>
        <name>S-adenosyl-L-methionine</name>
        <dbReference type="ChEBI" id="CHEBI:59789"/>
    </ligand>
</feature>
<dbReference type="RefSeq" id="WP_052117578.1">
    <property type="nucleotide sequence ID" value="NZ_JNCF01000014.1"/>
</dbReference>